<comment type="caution">
    <text evidence="1">The sequence shown here is derived from an EMBL/GenBank/DDBJ whole genome shotgun (WGS) entry which is preliminary data.</text>
</comment>
<accession>A0A1M2VZZ4</accession>
<proteinExistence type="predicted"/>
<organism evidence="1 2">
    <name type="scientific">Trametes pubescens</name>
    <name type="common">White-rot fungus</name>
    <dbReference type="NCBI Taxonomy" id="154538"/>
    <lineage>
        <taxon>Eukaryota</taxon>
        <taxon>Fungi</taxon>
        <taxon>Dikarya</taxon>
        <taxon>Basidiomycota</taxon>
        <taxon>Agaricomycotina</taxon>
        <taxon>Agaricomycetes</taxon>
        <taxon>Polyporales</taxon>
        <taxon>Polyporaceae</taxon>
        <taxon>Trametes</taxon>
    </lineage>
</organism>
<sequence>MCMQALTDSFRAELQRFDRERVLPAWDGLLAKQQAALEALGVPAMFPTAQAADREVRTPSCSGTSIDWC</sequence>
<name>A0A1M2VZZ4_TRAPU</name>
<gene>
    <name evidence="1" type="ORF">TRAPUB_10275</name>
</gene>
<evidence type="ECO:0000313" key="1">
    <source>
        <dbReference type="EMBL" id="OJT13184.1"/>
    </source>
</evidence>
<dbReference type="AlphaFoldDB" id="A0A1M2VZZ4"/>
<dbReference type="STRING" id="154538.A0A1M2VZZ4"/>
<dbReference type="EMBL" id="MNAD01000422">
    <property type="protein sequence ID" value="OJT13184.1"/>
    <property type="molecule type" value="Genomic_DNA"/>
</dbReference>
<protein>
    <submittedName>
        <fullName evidence="1">Uncharacterized protein</fullName>
    </submittedName>
</protein>
<evidence type="ECO:0000313" key="2">
    <source>
        <dbReference type="Proteomes" id="UP000184267"/>
    </source>
</evidence>
<dbReference type="Proteomes" id="UP000184267">
    <property type="component" value="Unassembled WGS sequence"/>
</dbReference>
<reference evidence="1 2" key="1">
    <citation type="submission" date="2016-10" db="EMBL/GenBank/DDBJ databases">
        <title>Genome sequence of the basidiomycete white-rot fungus Trametes pubescens.</title>
        <authorList>
            <person name="Makela M.R."/>
            <person name="Granchi Z."/>
            <person name="Peng M."/>
            <person name="De Vries R.P."/>
            <person name="Grigoriev I."/>
            <person name="Riley R."/>
            <person name="Hilden K."/>
        </authorList>
    </citation>
    <scope>NUCLEOTIDE SEQUENCE [LARGE SCALE GENOMIC DNA]</scope>
    <source>
        <strain evidence="1 2">FBCC735</strain>
    </source>
</reference>
<keyword evidence="2" id="KW-1185">Reference proteome</keyword>